<dbReference type="Proteomes" id="UP001732700">
    <property type="component" value="Chromosome 5A"/>
</dbReference>
<protein>
    <submittedName>
        <fullName evidence="1">Uncharacterized protein</fullName>
    </submittedName>
</protein>
<name>A0ACD5XQN8_AVESA</name>
<evidence type="ECO:0000313" key="2">
    <source>
        <dbReference type="Proteomes" id="UP001732700"/>
    </source>
</evidence>
<reference evidence="1" key="1">
    <citation type="submission" date="2021-05" db="EMBL/GenBank/DDBJ databases">
        <authorList>
            <person name="Scholz U."/>
            <person name="Mascher M."/>
            <person name="Fiebig A."/>
        </authorList>
    </citation>
    <scope>NUCLEOTIDE SEQUENCE [LARGE SCALE GENOMIC DNA]</scope>
</reference>
<proteinExistence type="predicted"/>
<keyword evidence="2" id="KW-1185">Reference proteome</keyword>
<dbReference type="EnsemblPlants" id="AVESA.00010b.r2.5AG0836050.1">
    <property type="protein sequence ID" value="AVESA.00010b.r2.5AG0836050.1.CDS"/>
    <property type="gene ID" value="AVESA.00010b.r2.5AG0836050"/>
</dbReference>
<accession>A0ACD5XQN8</accession>
<sequence length="251" mass="27804">MSLSAAPQQHAANESRPRGRQASRNPTAPRGGWGGGRVPSLEKPKPIKSYNTNKKPFLLSDVSGPAAEELMALAAALTRAATRLLRGGLPQYVTSPALPIRSRLLCSLPADNEPSAPGVVEEPWKEAEAEILRDVKPVVEFVRGILHSDRYGNGVFLSPDDEKVIVEKVLAHHPRSEDKIGCGLDAIMVNKHPEFRRTRCLFISRTNGDLEDFSYRKCLRAYIERAYPSHADRFIDKHLPQKPSEPVHPPK</sequence>
<organism evidence="1 2">
    <name type="scientific">Avena sativa</name>
    <name type="common">Oat</name>
    <dbReference type="NCBI Taxonomy" id="4498"/>
    <lineage>
        <taxon>Eukaryota</taxon>
        <taxon>Viridiplantae</taxon>
        <taxon>Streptophyta</taxon>
        <taxon>Embryophyta</taxon>
        <taxon>Tracheophyta</taxon>
        <taxon>Spermatophyta</taxon>
        <taxon>Magnoliopsida</taxon>
        <taxon>Liliopsida</taxon>
        <taxon>Poales</taxon>
        <taxon>Poaceae</taxon>
        <taxon>BOP clade</taxon>
        <taxon>Pooideae</taxon>
        <taxon>Poodae</taxon>
        <taxon>Poeae</taxon>
        <taxon>Poeae Chloroplast Group 1 (Aveneae type)</taxon>
        <taxon>Aveninae</taxon>
        <taxon>Avena</taxon>
    </lineage>
</organism>
<evidence type="ECO:0000313" key="1">
    <source>
        <dbReference type="EnsemblPlants" id="AVESA.00010b.r2.5AG0836050.1.CDS"/>
    </source>
</evidence>
<reference evidence="1" key="2">
    <citation type="submission" date="2025-09" db="UniProtKB">
        <authorList>
            <consortium name="EnsemblPlants"/>
        </authorList>
    </citation>
    <scope>IDENTIFICATION</scope>
</reference>